<name>A0AA45C8Z0_9BACT</name>
<organism evidence="1 2">
    <name type="scientific">Oceanotoga teriensis</name>
    <dbReference type="NCBI Taxonomy" id="515440"/>
    <lineage>
        <taxon>Bacteria</taxon>
        <taxon>Thermotogati</taxon>
        <taxon>Thermotogota</taxon>
        <taxon>Thermotogae</taxon>
        <taxon>Petrotogales</taxon>
        <taxon>Petrotogaceae</taxon>
        <taxon>Oceanotoga</taxon>
    </lineage>
</organism>
<accession>A0AA45C8Z0</accession>
<gene>
    <name evidence="1" type="ORF">C7380_10146</name>
</gene>
<proteinExistence type="predicted"/>
<dbReference type="Proteomes" id="UP000245921">
    <property type="component" value="Unassembled WGS sequence"/>
</dbReference>
<evidence type="ECO:0000313" key="1">
    <source>
        <dbReference type="EMBL" id="PWJ96474.1"/>
    </source>
</evidence>
<dbReference type="AlphaFoldDB" id="A0AA45C8Z0"/>
<protein>
    <submittedName>
        <fullName evidence="1">Uncharacterized protein</fullName>
    </submittedName>
</protein>
<dbReference type="RefSeq" id="WP_158274728.1">
    <property type="nucleotide sequence ID" value="NZ_JAMHJO010000029.1"/>
</dbReference>
<reference evidence="1 2" key="1">
    <citation type="submission" date="2018-05" db="EMBL/GenBank/DDBJ databases">
        <title>Genomic Encyclopedia of Type Strains, Phase IV (KMG-IV): sequencing the most valuable type-strain genomes for metagenomic binning, comparative biology and taxonomic classification.</title>
        <authorList>
            <person name="Goeker M."/>
        </authorList>
    </citation>
    <scope>NUCLEOTIDE SEQUENCE [LARGE SCALE GENOMIC DNA]</scope>
    <source>
        <strain evidence="1 2">DSM 24906</strain>
    </source>
</reference>
<keyword evidence="2" id="KW-1185">Reference proteome</keyword>
<sequence>MSEKELSKKVIEKIEEIKYENNIIFISIDKNLKSTKKYIYSTDEKKLLTFFNRL</sequence>
<evidence type="ECO:0000313" key="2">
    <source>
        <dbReference type="Proteomes" id="UP000245921"/>
    </source>
</evidence>
<dbReference type="EMBL" id="QGGI01000001">
    <property type="protein sequence ID" value="PWJ96474.1"/>
    <property type="molecule type" value="Genomic_DNA"/>
</dbReference>
<comment type="caution">
    <text evidence="1">The sequence shown here is derived from an EMBL/GenBank/DDBJ whole genome shotgun (WGS) entry which is preliminary data.</text>
</comment>